<accession>A0A6U3UQL8</accession>
<protein>
    <recommendedName>
        <fullName evidence="4">RxLR effector protein</fullName>
    </recommendedName>
</protein>
<feature type="region of interest" description="Disordered" evidence="1">
    <location>
        <begin position="107"/>
        <end position="134"/>
    </location>
</feature>
<feature type="signal peptide" evidence="2">
    <location>
        <begin position="1"/>
        <end position="19"/>
    </location>
</feature>
<keyword evidence="2" id="KW-0732">Signal</keyword>
<evidence type="ECO:0008006" key="4">
    <source>
        <dbReference type="Google" id="ProtNLM"/>
    </source>
</evidence>
<feature type="compositionally biased region" description="Basic residues" evidence="1">
    <location>
        <begin position="115"/>
        <end position="125"/>
    </location>
</feature>
<evidence type="ECO:0000256" key="1">
    <source>
        <dbReference type="SAM" id="MobiDB-lite"/>
    </source>
</evidence>
<organism evidence="3">
    <name type="scientific">Ditylum brightwellii</name>
    <dbReference type="NCBI Taxonomy" id="49249"/>
    <lineage>
        <taxon>Eukaryota</taxon>
        <taxon>Sar</taxon>
        <taxon>Stramenopiles</taxon>
        <taxon>Ochrophyta</taxon>
        <taxon>Bacillariophyta</taxon>
        <taxon>Mediophyceae</taxon>
        <taxon>Lithodesmiophycidae</taxon>
        <taxon>Lithodesmiales</taxon>
        <taxon>Lithodesmiaceae</taxon>
        <taxon>Ditylum</taxon>
    </lineage>
</organism>
<gene>
    <name evidence="3" type="ORF">DBRI1063_LOCUS16774</name>
</gene>
<evidence type="ECO:0000313" key="3">
    <source>
        <dbReference type="EMBL" id="CAD9341443.1"/>
    </source>
</evidence>
<evidence type="ECO:0000256" key="2">
    <source>
        <dbReference type="SAM" id="SignalP"/>
    </source>
</evidence>
<proteinExistence type="predicted"/>
<feature type="chain" id="PRO_5030160200" description="RxLR effector protein" evidence="2">
    <location>
        <begin position="20"/>
        <end position="134"/>
    </location>
</feature>
<dbReference type="EMBL" id="HBGN01026124">
    <property type="protein sequence ID" value="CAD9341443.1"/>
    <property type="molecule type" value="Transcribed_RNA"/>
</dbReference>
<reference evidence="3" key="1">
    <citation type="submission" date="2021-01" db="EMBL/GenBank/DDBJ databases">
        <authorList>
            <person name="Corre E."/>
            <person name="Pelletier E."/>
            <person name="Niang G."/>
            <person name="Scheremetjew M."/>
            <person name="Finn R."/>
            <person name="Kale V."/>
            <person name="Holt S."/>
            <person name="Cochrane G."/>
            <person name="Meng A."/>
            <person name="Brown T."/>
            <person name="Cohen L."/>
        </authorList>
    </citation>
    <scope>NUCLEOTIDE SEQUENCE</scope>
    <source>
        <strain evidence="3">Pop2</strain>
    </source>
</reference>
<sequence length="134" mass="14802">MRSLTIAAVLSAMIAGSSAFGIAKPSTKLSSTALYARIPDEERSPDLMELKGKMDRWAEIRSMSPEEAEANLSGDELESYKNNNQLCVDDIEKAKEIAKMMLKSVEPPRIAPKTKGQRKRDKYARKVALEAASQ</sequence>
<dbReference type="AlphaFoldDB" id="A0A6U3UQL8"/>
<name>A0A6U3UQL8_9STRA</name>